<name>A0A811KM99_9BILA</name>
<keyword evidence="2" id="KW-0677">Repeat</keyword>
<dbReference type="PANTHER" id="PTHR22838:SF0">
    <property type="entry name" value="WD REPEAT-CONTAINING PROTEIN 26"/>
    <property type="match status" value="1"/>
</dbReference>
<dbReference type="SMART" id="SM00667">
    <property type="entry name" value="LisH"/>
    <property type="match status" value="1"/>
</dbReference>
<dbReference type="EMBL" id="CAJFCW020000003">
    <property type="protein sequence ID" value="CAG9106016.1"/>
    <property type="molecule type" value="Genomic_DNA"/>
</dbReference>
<comment type="caution">
    <text evidence="5">The sequence shown here is derived from an EMBL/GenBank/DDBJ whole genome shotgun (WGS) entry which is preliminary data.</text>
</comment>
<dbReference type="Proteomes" id="UP000783686">
    <property type="component" value="Unassembled WGS sequence"/>
</dbReference>
<dbReference type="Gene3D" id="2.130.10.10">
    <property type="entry name" value="YVTN repeat-like/Quinoprotein amine dehydrogenase"/>
    <property type="match status" value="1"/>
</dbReference>
<proteinExistence type="predicted"/>
<dbReference type="InterPro" id="IPR015943">
    <property type="entry name" value="WD40/YVTN_repeat-like_dom_sf"/>
</dbReference>
<dbReference type="Pfam" id="PF00400">
    <property type="entry name" value="WD40"/>
    <property type="match status" value="2"/>
</dbReference>
<dbReference type="InterPro" id="IPR036322">
    <property type="entry name" value="WD40_repeat_dom_sf"/>
</dbReference>
<keyword evidence="1 3" id="KW-0853">WD repeat</keyword>
<feature type="compositionally biased region" description="Polar residues" evidence="4">
    <location>
        <begin position="239"/>
        <end position="248"/>
    </location>
</feature>
<evidence type="ECO:0000313" key="5">
    <source>
        <dbReference type="EMBL" id="CAD5216470.1"/>
    </source>
</evidence>
<dbReference type="GO" id="GO:0034657">
    <property type="term" value="C:GID complex"/>
    <property type="evidence" value="ECO:0007669"/>
    <property type="project" value="TreeGrafter"/>
</dbReference>
<evidence type="ECO:0000256" key="4">
    <source>
        <dbReference type="SAM" id="MobiDB-lite"/>
    </source>
</evidence>
<feature type="compositionally biased region" description="Low complexity" evidence="4">
    <location>
        <begin position="125"/>
        <end position="141"/>
    </location>
</feature>
<reference evidence="5" key="1">
    <citation type="submission" date="2020-09" db="EMBL/GenBank/DDBJ databases">
        <authorList>
            <person name="Kikuchi T."/>
        </authorList>
    </citation>
    <scope>NUCLEOTIDE SEQUENCE</scope>
    <source>
        <strain evidence="5">SH1</strain>
    </source>
</reference>
<dbReference type="InterPro" id="IPR001680">
    <property type="entry name" value="WD40_rpt"/>
</dbReference>
<keyword evidence="6" id="KW-1185">Reference proteome</keyword>
<evidence type="ECO:0000256" key="2">
    <source>
        <dbReference type="ARBA" id="ARBA00022737"/>
    </source>
</evidence>
<feature type="region of interest" description="Disordered" evidence="4">
    <location>
        <begin position="23"/>
        <end position="95"/>
    </location>
</feature>
<dbReference type="PROSITE" id="PS50082">
    <property type="entry name" value="WD_REPEATS_2"/>
    <property type="match status" value="1"/>
</dbReference>
<feature type="repeat" description="WD" evidence="3">
    <location>
        <begin position="745"/>
        <end position="770"/>
    </location>
</feature>
<accession>A0A811KM99</accession>
<evidence type="ECO:0008006" key="7">
    <source>
        <dbReference type="Google" id="ProtNLM"/>
    </source>
</evidence>
<dbReference type="PANTHER" id="PTHR22838">
    <property type="entry name" value="WD REPEAT PROTEIN 26-RELATED"/>
    <property type="match status" value="1"/>
</dbReference>
<dbReference type="OrthoDB" id="972532at2759"/>
<feature type="region of interest" description="Disordered" evidence="4">
    <location>
        <begin position="237"/>
        <end position="259"/>
    </location>
</feature>
<gene>
    <name evidence="5" type="ORF">BOKJ2_LOCUS6609</name>
</gene>
<sequence>MLYILHCISFDGRFHPGYKSAKIRPERAQNAASAGPPGLRRRRRVNDQPEHLPPGERASTSNEPSPDVSLDSATSNGVSSLRRRSNTLRETPHFPRYSHRLRYQYDYRPHPTLDAHIATALSNSFSSTTSSSSTPGSARTSSSKRRLTDSSDSPGQPQVKNRRMQLGSGQNSQSQQSPSYAKSVADRIKGINLNDSNRHRLPDSDLILDGVLDAPDGLLTTLANGNGVDKVEQLKKGKNSTASSLMNNKTKKPSPEPVQLNDFQRNAIRIIGQYLNELGLNSTAEALVEESGCRVENPLAARMRCQMVEGQWTKALETLDRLRPQLTEWAYLQSRVLIIEERVKDLLASNETALALDALQYDYPDEVQFQHRREFYSTLLFRDPVEIMEMFEGRQESVTQALKALHKILPSQILLPPSRFKNLVDQACLFQQEQCDLHVDYDTEITDPSDFVLRDHCCSTSSLPTKCTQYLSEPKSEVWALQFSSCGHYLAAGARFNQVLVYHTKDLTDHNFYLWKRIHIPREVKGVATLSFSGDSKTIAVTATSENTSTGVYVFNLESGNLKADIKPNPQDYSYTSAAFFQNDNRRLVCAGMHGNFECHDLTKERKPISFTGFRIKCLVTLSDGYSVIAADSHNRIRQYNFDDMTEHTLFKEASEIMTFSIDPTESFCLVTSKEMGLRLWCLKTRQHLMTFTGSLHNDYVIQSSFGGKKAEFVATGSQDGKFLIYNRRTHEPIHEIPAHRGHTVNTVVWNPVNANMIASAGDDGTVQIWVPEQIWRRQKRRKSGLNSASSLQSLE</sequence>
<protein>
    <recommendedName>
        <fullName evidence="7">WD_REPEATS_REGION domain-containing protein</fullName>
    </recommendedName>
</protein>
<evidence type="ECO:0000256" key="3">
    <source>
        <dbReference type="PROSITE-ProRule" id="PRU00221"/>
    </source>
</evidence>
<dbReference type="EMBL" id="CAJFDH010000003">
    <property type="protein sequence ID" value="CAD5216470.1"/>
    <property type="molecule type" value="Genomic_DNA"/>
</dbReference>
<dbReference type="Proteomes" id="UP000614601">
    <property type="component" value="Unassembled WGS sequence"/>
</dbReference>
<dbReference type="GO" id="GO:0043161">
    <property type="term" value="P:proteasome-mediated ubiquitin-dependent protein catabolic process"/>
    <property type="evidence" value="ECO:0007669"/>
    <property type="project" value="TreeGrafter"/>
</dbReference>
<dbReference type="SMART" id="SM00320">
    <property type="entry name" value="WD40"/>
    <property type="match status" value="5"/>
</dbReference>
<feature type="compositionally biased region" description="Polar residues" evidence="4">
    <location>
        <begin position="150"/>
        <end position="159"/>
    </location>
</feature>
<dbReference type="PROSITE" id="PS50896">
    <property type="entry name" value="LISH"/>
    <property type="match status" value="1"/>
</dbReference>
<dbReference type="InterPro" id="IPR006594">
    <property type="entry name" value="LisH"/>
</dbReference>
<evidence type="ECO:0000313" key="6">
    <source>
        <dbReference type="Proteomes" id="UP000614601"/>
    </source>
</evidence>
<dbReference type="AlphaFoldDB" id="A0A811KM99"/>
<feature type="compositionally biased region" description="Low complexity" evidence="4">
    <location>
        <begin position="165"/>
        <end position="179"/>
    </location>
</feature>
<evidence type="ECO:0000256" key="1">
    <source>
        <dbReference type="ARBA" id="ARBA00022574"/>
    </source>
</evidence>
<feature type="region of interest" description="Disordered" evidence="4">
    <location>
        <begin position="125"/>
        <end position="183"/>
    </location>
</feature>
<feature type="compositionally biased region" description="Basic and acidic residues" evidence="4">
    <location>
        <begin position="45"/>
        <end position="54"/>
    </location>
</feature>
<dbReference type="SUPFAM" id="SSF50978">
    <property type="entry name" value="WD40 repeat-like"/>
    <property type="match status" value="1"/>
</dbReference>
<dbReference type="InterPro" id="IPR051350">
    <property type="entry name" value="WD_repeat-ST_regulator"/>
</dbReference>
<organism evidence="5 6">
    <name type="scientific">Bursaphelenchus okinawaensis</name>
    <dbReference type="NCBI Taxonomy" id="465554"/>
    <lineage>
        <taxon>Eukaryota</taxon>
        <taxon>Metazoa</taxon>
        <taxon>Ecdysozoa</taxon>
        <taxon>Nematoda</taxon>
        <taxon>Chromadorea</taxon>
        <taxon>Rhabditida</taxon>
        <taxon>Tylenchina</taxon>
        <taxon>Tylenchomorpha</taxon>
        <taxon>Aphelenchoidea</taxon>
        <taxon>Aphelenchoididae</taxon>
        <taxon>Bursaphelenchus</taxon>
    </lineage>
</organism>